<dbReference type="CDD" id="cd18080">
    <property type="entry name" value="TrmD-like"/>
    <property type="match status" value="1"/>
</dbReference>
<comment type="subunit">
    <text evidence="4 15 17">Homodimer.</text>
</comment>
<accession>A0A8J7W0M2</accession>
<evidence type="ECO:0000256" key="4">
    <source>
        <dbReference type="ARBA" id="ARBA00011738"/>
    </source>
</evidence>
<keyword evidence="10 15" id="KW-0949">S-adenosyl-L-methionine</keyword>
<gene>
    <name evidence="15 19" type="primary">trmD</name>
    <name evidence="19" type="ORF">KCX82_02795</name>
</gene>
<evidence type="ECO:0000256" key="14">
    <source>
        <dbReference type="ARBA" id="ARBA00047783"/>
    </source>
</evidence>
<keyword evidence="7 15" id="KW-0963">Cytoplasm</keyword>
<keyword evidence="20" id="KW-1185">Reference proteome</keyword>
<evidence type="ECO:0000256" key="10">
    <source>
        <dbReference type="ARBA" id="ARBA00022691"/>
    </source>
</evidence>
<dbReference type="InterPro" id="IPR002649">
    <property type="entry name" value="tRNA_m1G_MeTrfase_TrmD"/>
</dbReference>
<dbReference type="GO" id="GO:0052906">
    <property type="term" value="F:tRNA (guanine(37)-N1)-methyltransferase activity"/>
    <property type="evidence" value="ECO:0007669"/>
    <property type="project" value="UniProtKB-UniRule"/>
</dbReference>
<comment type="catalytic activity">
    <reaction evidence="14 15 17">
        <text>guanosine(37) in tRNA + S-adenosyl-L-methionine = N(1)-methylguanosine(37) in tRNA + S-adenosyl-L-homocysteine + H(+)</text>
        <dbReference type="Rhea" id="RHEA:36899"/>
        <dbReference type="Rhea" id="RHEA-COMP:10145"/>
        <dbReference type="Rhea" id="RHEA-COMP:10147"/>
        <dbReference type="ChEBI" id="CHEBI:15378"/>
        <dbReference type="ChEBI" id="CHEBI:57856"/>
        <dbReference type="ChEBI" id="CHEBI:59789"/>
        <dbReference type="ChEBI" id="CHEBI:73542"/>
        <dbReference type="ChEBI" id="CHEBI:74269"/>
        <dbReference type="EC" id="2.1.1.228"/>
    </reaction>
</comment>
<reference evidence="19" key="1">
    <citation type="submission" date="2021-04" db="EMBL/GenBank/DDBJ databases">
        <title>Sinoanaerobacter chloroacetimidivorans sp. nov., an obligate anaerobic bacterium isolated from anaerobic sludge.</title>
        <authorList>
            <person name="Bao Y."/>
        </authorList>
    </citation>
    <scope>NUCLEOTIDE SEQUENCE</scope>
    <source>
        <strain evidence="19">BAD-6</strain>
    </source>
</reference>
<dbReference type="Gene3D" id="1.10.1270.20">
    <property type="entry name" value="tRNA(m1g37)methyltransferase, domain 2"/>
    <property type="match status" value="1"/>
</dbReference>
<dbReference type="NCBIfam" id="TIGR00088">
    <property type="entry name" value="trmD"/>
    <property type="match status" value="1"/>
</dbReference>
<dbReference type="GO" id="GO:0002939">
    <property type="term" value="P:tRNA N1-guanine methylation"/>
    <property type="evidence" value="ECO:0007669"/>
    <property type="project" value="TreeGrafter"/>
</dbReference>
<keyword evidence="9 15" id="KW-0808">Transferase</keyword>
<comment type="function">
    <text evidence="1 15 17">Specifically methylates guanosine-37 in various tRNAs.</text>
</comment>
<evidence type="ECO:0000256" key="6">
    <source>
        <dbReference type="ARBA" id="ARBA00014679"/>
    </source>
</evidence>
<dbReference type="NCBIfam" id="NF000648">
    <property type="entry name" value="PRK00026.1"/>
    <property type="match status" value="1"/>
</dbReference>
<evidence type="ECO:0000256" key="17">
    <source>
        <dbReference type="RuleBase" id="RU003464"/>
    </source>
</evidence>
<dbReference type="PIRSF" id="PIRSF000386">
    <property type="entry name" value="tRNA_mtase"/>
    <property type="match status" value="1"/>
</dbReference>
<name>A0A8J7W0M2_9FIRM</name>
<keyword evidence="11 15" id="KW-0819">tRNA processing</keyword>
<dbReference type="PANTHER" id="PTHR46417">
    <property type="entry name" value="TRNA (GUANINE-N(1)-)-METHYLTRANSFERASE"/>
    <property type="match status" value="1"/>
</dbReference>
<evidence type="ECO:0000256" key="1">
    <source>
        <dbReference type="ARBA" id="ARBA00002634"/>
    </source>
</evidence>
<dbReference type="AlphaFoldDB" id="A0A8J7W0M2"/>
<keyword evidence="8 15" id="KW-0489">Methyltransferase</keyword>
<proteinExistence type="inferred from homology"/>
<organism evidence="19 20">
    <name type="scientific">Sinanaerobacter chloroacetimidivorans</name>
    <dbReference type="NCBI Taxonomy" id="2818044"/>
    <lineage>
        <taxon>Bacteria</taxon>
        <taxon>Bacillati</taxon>
        <taxon>Bacillota</taxon>
        <taxon>Clostridia</taxon>
        <taxon>Peptostreptococcales</taxon>
        <taxon>Anaerovoracaceae</taxon>
        <taxon>Sinanaerobacter</taxon>
    </lineage>
</organism>
<evidence type="ECO:0000256" key="8">
    <source>
        <dbReference type="ARBA" id="ARBA00022603"/>
    </source>
</evidence>
<dbReference type="SUPFAM" id="SSF75217">
    <property type="entry name" value="alpha/beta knot"/>
    <property type="match status" value="1"/>
</dbReference>
<protein>
    <recommendedName>
        <fullName evidence="6 15">tRNA (guanine-N(1)-)-methyltransferase</fullName>
        <ecNumber evidence="5 15">2.1.1.228</ecNumber>
    </recommendedName>
    <alternativeName>
        <fullName evidence="12 15">M1G-methyltransferase</fullName>
    </alternativeName>
    <alternativeName>
        <fullName evidence="13 15">tRNA [GM37] methyltransferase</fullName>
    </alternativeName>
</protein>
<dbReference type="FunFam" id="3.40.1280.10:FF:000001">
    <property type="entry name" value="tRNA (guanine-N(1)-)-methyltransferase"/>
    <property type="match status" value="1"/>
</dbReference>
<evidence type="ECO:0000313" key="19">
    <source>
        <dbReference type="EMBL" id="MBR0596795.1"/>
    </source>
</evidence>
<feature type="binding site" evidence="15 16">
    <location>
        <position position="110"/>
    </location>
    <ligand>
        <name>S-adenosyl-L-methionine</name>
        <dbReference type="ChEBI" id="CHEBI:59789"/>
    </ligand>
</feature>
<evidence type="ECO:0000256" key="7">
    <source>
        <dbReference type="ARBA" id="ARBA00022490"/>
    </source>
</evidence>
<comment type="similarity">
    <text evidence="3 15 17">Belongs to the RNA methyltransferase TrmD family.</text>
</comment>
<dbReference type="HAMAP" id="MF_00605">
    <property type="entry name" value="TrmD"/>
    <property type="match status" value="1"/>
</dbReference>
<comment type="subcellular location">
    <subcellularLocation>
        <location evidence="2 15 17">Cytoplasm</location>
    </subcellularLocation>
</comment>
<evidence type="ECO:0000259" key="18">
    <source>
        <dbReference type="Pfam" id="PF01746"/>
    </source>
</evidence>
<dbReference type="Gene3D" id="3.40.1280.10">
    <property type="match status" value="1"/>
</dbReference>
<feature type="domain" description="tRNA methyltransferase TRMD/TRM10-type" evidence="18">
    <location>
        <begin position="1"/>
        <end position="222"/>
    </location>
</feature>
<evidence type="ECO:0000256" key="16">
    <source>
        <dbReference type="PIRSR" id="PIRSR000386-1"/>
    </source>
</evidence>
<dbReference type="EMBL" id="JAGSND010000001">
    <property type="protein sequence ID" value="MBR0596795.1"/>
    <property type="molecule type" value="Genomic_DNA"/>
</dbReference>
<dbReference type="Pfam" id="PF01746">
    <property type="entry name" value="tRNA_m1G_MT"/>
    <property type="match status" value="1"/>
</dbReference>
<evidence type="ECO:0000313" key="20">
    <source>
        <dbReference type="Proteomes" id="UP000675664"/>
    </source>
</evidence>
<sequence>MKIDILTLFPGMFAPVMEESILGRAKENKILDIRLTDIRDYSQDKHKKADDYPFGGGAGMVMMADPVFRALEAVQAEGKRILYMSPRGKTLNQELISDLAEEKEMVILCGHYEGIDERIIEYWNMEEVSVGDYILTGGELPAMILIDAVARMVPEVLGSSKAHHEESIYSGLLEYPQYTKPREYRGIEVPEVLVSGHHKMIHLWQFEKSLELTKERRPDLLTEYIKNTEFLTKDEKKILDKIMRSEDRND</sequence>
<comment type="caution">
    <text evidence="19">The sequence shown here is derived from an EMBL/GenBank/DDBJ whole genome shotgun (WGS) entry which is preliminary data.</text>
</comment>
<evidence type="ECO:0000256" key="11">
    <source>
        <dbReference type="ARBA" id="ARBA00022694"/>
    </source>
</evidence>
<evidence type="ECO:0000256" key="3">
    <source>
        <dbReference type="ARBA" id="ARBA00007630"/>
    </source>
</evidence>
<evidence type="ECO:0000256" key="5">
    <source>
        <dbReference type="ARBA" id="ARBA00012807"/>
    </source>
</evidence>
<evidence type="ECO:0000256" key="2">
    <source>
        <dbReference type="ARBA" id="ARBA00004496"/>
    </source>
</evidence>
<dbReference type="InterPro" id="IPR029028">
    <property type="entry name" value="Alpha/beta_knot_MTases"/>
</dbReference>
<dbReference type="RefSeq" id="WP_227016913.1">
    <property type="nucleotide sequence ID" value="NZ_JAGSND010000001.1"/>
</dbReference>
<dbReference type="InterPro" id="IPR029026">
    <property type="entry name" value="tRNA_m1G_MTases_N"/>
</dbReference>
<dbReference type="Proteomes" id="UP000675664">
    <property type="component" value="Unassembled WGS sequence"/>
</dbReference>
<reference evidence="19" key="2">
    <citation type="submission" date="2021-04" db="EMBL/GenBank/DDBJ databases">
        <authorList>
            <person name="Liu J."/>
        </authorList>
    </citation>
    <scope>NUCLEOTIDE SEQUENCE</scope>
    <source>
        <strain evidence="19">BAD-6</strain>
    </source>
</reference>
<evidence type="ECO:0000256" key="9">
    <source>
        <dbReference type="ARBA" id="ARBA00022679"/>
    </source>
</evidence>
<dbReference type="GO" id="GO:0005829">
    <property type="term" value="C:cytosol"/>
    <property type="evidence" value="ECO:0007669"/>
    <property type="project" value="TreeGrafter"/>
</dbReference>
<dbReference type="InterPro" id="IPR016009">
    <property type="entry name" value="tRNA_MeTrfase_TRMD/TRM10"/>
</dbReference>
<dbReference type="PANTHER" id="PTHR46417:SF1">
    <property type="entry name" value="TRNA (GUANINE-N(1)-)-METHYLTRANSFERASE"/>
    <property type="match status" value="1"/>
</dbReference>
<evidence type="ECO:0000256" key="15">
    <source>
        <dbReference type="HAMAP-Rule" id="MF_00605"/>
    </source>
</evidence>
<evidence type="ECO:0000256" key="13">
    <source>
        <dbReference type="ARBA" id="ARBA00033392"/>
    </source>
</evidence>
<dbReference type="EC" id="2.1.1.228" evidence="5 15"/>
<feature type="binding site" evidence="15 16">
    <location>
        <begin position="130"/>
        <end position="135"/>
    </location>
    <ligand>
        <name>S-adenosyl-L-methionine</name>
        <dbReference type="ChEBI" id="CHEBI:59789"/>
    </ligand>
</feature>
<evidence type="ECO:0000256" key="12">
    <source>
        <dbReference type="ARBA" id="ARBA00029736"/>
    </source>
</evidence>
<dbReference type="InterPro" id="IPR023148">
    <property type="entry name" value="tRNA_m1G_MeTrfase_C_sf"/>
</dbReference>